<dbReference type="RefSeq" id="WP_152782508.1">
    <property type="nucleotide sequence ID" value="NZ_BAABEQ010000096.1"/>
</dbReference>
<evidence type="ECO:0000313" key="2">
    <source>
        <dbReference type="Proteomes" id="UP000326979"/>
    </source>
</evidence>
<dbReference type="EMBL" id="VJZE01000047">
    <property type="protein sequence ID" value="MPY40247.1"/>
    <property type="molecule type" value="Genomic_DNA"/>
</dbReference>
<organism evidence="1 2">
    <name type="scientific">Streptomyces phyllanthi</name>
    <dbReference type="NCBI Taxonomy" id="1803180"/>
    <lineage>
        <taxon>Bacteria</taxon>
        <taxon>Bacillati</taxon>
        <taxon>Actinomycetota</taxon>
        <taxon>Actinomycetes</taxon>
        <taxon>Kitasatosporales</taxon>
        <taxon>Streptomycetaceae</taxon>
        <taxon>Streptomyces</taxon>
    </lineage>
</organism>
<reference evidence="1 2" key="1">
    <citation type="submission" date="2019-07" db="EMBL/GenBank/DDBJ databases">
        <title>New species of Amycolatopsis and Streptomyces.</title>
        <authorList>
            <person name="Duangmal K."/>
            <person name="Teo W.F.A."/>
            <person name="Lipun K."/>
        </authorList>
    </citation>
    <scope>NUCLEOTIDE SEQUENCE [LARGE SCALE GENOMIC DNA]</scope>
    <source>
        <strain evidence="1 2">TISTR 2346</strain>
    </source>
</reference>
<name>A0A5N8VYC1_9ACTN</name>
<proteinExistence type="predicted"/>
<sequence length="120" mass="13248">MGAFSWWRSRRENARIERLLVEVNAGRCLAADATAHEASGTRRGIPGVVECWDDIFQFKADSELTAPTEGWRVPKSQIAGVRDGDGPGELVITFRPPARFDAVVVTPLMHADKWRALAMG</sequence>
<dbReference type="Proteomes" id="UP000326979">
    <property type="component" value="Unassembled WGS sequence"/>
</dbReference>
<evidence type="ECO:0000313" key="1">
    <source>
        <dbReference type="EMBL" id="MPY40247.1"/>
    </source>
</evidence>
<accession>A0A5N8VYC1</accession>
<keyword evidence="2" id="KW-1185">Reference proteome</keyword>
<protein>
    <submittedName>
        <fullName evidence="1">Uncharacterized protein</fullName>
    </submittedName>
</protein>
<gene>
    <name evidence="1" type="ORF">FNH04_10085</name>
</gene>
<dbReference type="OrthoDB" id="4214975at2"/>
<comment type="caution">
    <text evidence="1">The sequence shown here is derived from an EMBL/GenBank/DDBJ whole genome shotgun (WGS) entry which is preliminary data.</text>
</comment>
<dbReference type="AlphaFoldDB" id="A0A5N8VYC1"/>